<proteinExistence type="inferred from homology"/>
<dbReference type="Proteomes" id="UP000218627">
    <property type="component" value="Unassembled WGS sequence"/>
</dbReference>
<dbReference type="InterPro" id="IPR000653">
    <property type="entry name" value="DegT/StrS_aminotransferase"/>
</dbReference>
<comment type="similarity">
    <text evidence="1 4">Belongs to the DegT/DnrJ/EryC1 family.</text>
</comment>
<dbReference type="PANTHER" id="PTHR30244:SF34">
    <property type="entry name" value="DTDP-4-AMINO-4,6-DIDEOXYGALACTOSE TRANSAMINASE"/>
    <property type="match status" value="1"/>
</dbReference>
<reference evidence="6" key="1">
    <citation type="submission" date="2017-09" db="EMBL/GenBank/DDBJ databases">
        <authorList>
            <person name="Varghese N."/>
            <person name="Submissions S."/>
        </authorList>
    </citation>
    <scope>NUCLEOTIDE SEQUENCE [LARGE SCALE GENOMIC DNA]</scope>
    <source>
        <strain evidence="6">DSM 2913</strain>
    </source>
</reference>
<dbReference type="Pfam" id="PF01041">
    <property type="entry name" value="DegT_DnrJ_EryC1"/>
    <property type="match status" value="1"/>
</dbReference>
<dbReference type="GO" id="GO:0000271">
    <property type="term" value="P:polysaccharide biosynthetic process"/>
    <property type="evidence" value="ECO:0007669"/>
    <property type="project" value="TreeGrafter"/>
</dbReference>
<accession>A0A285NQ43</accession>
<protein>
    <submittedName>
        <fullName evidence="5">UDP-4-amino-4,6-dideoxy-N-acetyl-beta-L-altrosamine transaminase</fullName>
    </submittedName>
</protein>
<dbReference type="Gene3D" id="3.40.640.10">
    <property type="entry name" value="Type I PLP-dependent aspartate aminotransferase-like (Major domain)"/>
    <property type="match status" value="1"/>
</dbReference>
<dbReference type="EMBL" id="OBEN01000001">
    <property type="protein sequence ID" value="SNZ11644.1"/>
    <property type="molecule type" value="Genomic_DNA"/>
</dbReference>
<name>A0A285NQ43_9AQUI</name>
<organism evidence="5 6">
    <name type="scientific">Hydrogenobacter hydrogenophilus</name>
    <dbReference type="NCBI Taxonomy" id="35835"/>
    <lineage>
        <taxon>Bacteria</taxon>
        <taxon>Pseudomonadati</taxon>
        <taxon>Aquificota</taxon>
        <taxon>Aquificia</taxon>
        <taxon>Aquificales</taxon>
        <taxon>Aquificaceae</taxon>
        <taxon>Hydrogenobacter</taxon>
    </lineage>
</organism>
<evidence type="ECO:0000313" key="5">
    <source>
        <dbReference type="EMBL" id="SNZ11644.1"/>
    </source>
</evidence>
<dbReference type="InterPro" id="IPR015424">
    <property type="entry name" value="PyrdxlP-dep_Trfase"/>
</dbReference>
<dbReference type="GO" id="GO:0030170">
    <property type="term" value="F:pyridoxal phosphate binding"/>
    <property type="evidence" value="ECO:0007669"/>
    <property type="project" value="TreeGrafter"/>
</dbReference>
<dbReference type="CDD" id="cd00616">
    <property type="entry name" value="AHBA_syn"/>
    <property type="match status" value="1"/>
</dbReference>
<dbReference type="InterPro" id="IPR015422">
    <property type="entry name" value="PyrdxlP-dep_Trfase_small"/>
</dbReference>
<gene>
    <name evidence="5" type="ORF">SAMN06265353_0295</name>
</gene>
<feature type="active site" description="Proton acceptor" evidence="2">
    <location>
        <position position="184"/>
    </location>
</feature>
<dbReference type="GO" id="GO:0008483">
    <property type="term" value="F:transaminase activity"/>
    <property type="evidence" value="ECO:0007669"/>
    <property type="project" value="TreeGrafter"/>
</dbReference>
<dbReference type="AlphaFoldDB" id="A0A285NQ43"/>
<dbReference type="PANTHER" id="PTHR30244">
    <property type="entry name" value="TRANSAMINASE"/>
    <property type="match status" value="1"/>
</dbReference>
<evidence type="ECO:0000256" key="1">
    <source>
        <dbReference type="ARBA" id="ARBA00037999"/>
    </source>
</evidence>
<keyword evidence="3 4" id="KW-0663">Pyridoxal phosphate</keyword>
<feature type="modified residue" description="N6-(pyridoxal phosphate)lysine" evidence="3">
    <location>
        <position position="184"/>
    </location>
</feature>
<keyword evidence="6" id="KW-1185">Reference proteome</keyword>
<dbReference type="NCBIfam" id="TIGR03588">
    <property type="entry name" value="PseC"/>
    <property type="match status" value="1"/>
</dbReference>
<evidence type="ECO:0000256" key="4">
    <source>
        <dbReference type="RuleBase" id="RU004508"/>
    </source>
</evidence>
<dbReference type="SUPFAM" id="SSF53383">
    <property type="entry name" value="PLP-dependent transferases"/>
    <property type="match status" value="1"/>
</dbReference>
<evidence type="ECO:0000313" key="6">
    <source>
        <dbReference type="Proteomes" id="UP000218627"/>
    </source>
</evidence>
<evidence type="ECO:0000256" key="3">
    <source>
        <dbReference type="PIRSR" id="PIRSR000390-2"/>
    </source>
</evidence>
<dbReference type="Gene3D" id="3.90.1150.10">
    <property type="entry name" value="Aspartate Aminotransferase, domain 1"/>
    <property type="match status" value="1"/>
</dbReference>
<sequence length="368" mass="42311">MVMIPYGRQYIDEEDIRAVLEVLQSDFITQGPKVGEFERALAEYCGAKYAVAFNSGTSALYCAYRTLGLQEGDLFITSPITFTATVSAGVLLGAKPIFCDVEEDTGNMDVNLLETYIKENTKLIVPVHYAGHTVDMQKVWEIAQKYNLWIVEDACHALGSAYKGFKTGSCQYSHMTVLSFHPVKHITTGEGGAVLTNDKILYERLLQCRNHGIKKGDDWEYSVEFPSFNFRITDFQCALGLSQLKKLNFFVEKRREIAKFYLERLKDNLHIELPVEKSYTFHSYHLFPIKLKDPTKRRELFRKLRQSGIFVQVHYIPVYWHPFLDYSRGLCPRAEAFYSRELSLPIYPSIRQEDLDFVIQKLEEALGG</sequence>
<dbReference type="InterPro" id="IPR020026">
    <property type="entry name" value="PseC"/>
</dbReference>
<dbReference type="PIRSF" id="PIRSF000390">
    <property type="entry name" value="PLP_StrS"/>
    <property type="match status" value="1"/>
</dbReference>
<dbReference type="InterPro" id="IPR015421">
    <property type="entry name" value="PyrdxlP-dep_Trfase_major"/>
</dbReference>
<evidence type="ECO:0000256" key="2">
    <source>
        <dbReference type="PIRSR" id="PIRSR000390-1"/>
    </source>
</evidence>